<keyword evidence="14" id="KW-0289">Folate biosynthesis</keyword>
<dbReference type="Pfam" id="PF08245">
    <property type="entry name" value="Mur_ligase_M"/>
    <property type="match status" value="1"/>
</dbReference>
<evidence type="ECO:0000256" key="16">
    <source>
        <dbReference type="ARBA" id="ARBA00030592"/>
    </source>
</evidence>
<comment type="catalytic activity">
    <reaction evidence="21">
        <text>7,8-dihydropteroate + L-glutamate + ATP = 7,8-dihydrofolate + ADP + phosphate + H(+)</text>
        <dbReference type="Rhea" id="RHEA:23584"/>
        <dbReference type="ChEBI" id="CHEBI:15378"/>
        <dbReference type="ChEBI" id="CHEBI:17839"/>
        <dbReference type="ChEBI" id="CHEBI:29985"/>
        <dbReference type="ChEBI" id="CHEBI:30616"/>
        <dbReference type="ChEBI" id="CHEBI:43474"/>
        <dbReference type="ChEBI" id="CHEBI:57451"/>
        <dbReference type="ChEBI" id="CHEBI:456216"/>
        <dbReference type="EC" id="6.3.2.12"/>
    </reaction>
</comment>
<dbReference type="PANTHER" id="PTHR11136">
    <property type="entry name" value="FOLYLPOLYGLUTAMATE SYNTHASE-RELATED"/>
    <property type="match status" value="1"/>
</dbReference>
<keyword evidence="13" id="KW-0460">Magnesium</keyword>
<evidence type="ECO:0000256" key="22">
    <source>
        <dbReference type="PIRNR" id="PIRNR001563"/>
    </source>
</evidence>
<evidence type="ECO:0000313" key="26">
    <source>
        <dbReference type="Proteomes" id="UP000266389"/>
    </source>
</evidence>
<feature type="domain" description="Mur ligase central" evidence="24">
    <location>
        <begin position="56"/>
        <end position="276"/>
    </location>
</feature>
<dbReference type="InterPro" id="IPR001645">
    <property type="entry name" value="Folylpolyglutamate_synth"/>
</dbReference>
<comment type="pathway">
    <text evidence="3">Cofactor biosynthesis; tetrahydrofolate biosynthesis; 7,8-dihydrofolate from 2-amino-4-hydroxy-6-hydroxymethyl-7,8-dihydropteridine diphosphate and 4-aminobenzoate: step 2/2.</text>
</comment>
<dbReference type="Proteomes" id="UP000266389">
    <property type="component" value="Unassembled WGS sequence"/>
</dbReference>
<comment type="catalytic activity">
    <reaction evidence="18">
        <text>(6S)-5,6,7,8-tetrahydrofolyl-(gamma-L-Glu)(n) + L-glutamate + ATP = (6S)-5,6,7,8-tetrahydrofolyl-(gamma-L-Glu)(n+1) + ADP + phosphate + H(+)</text>
        <dbReference type="Rhea" id="RHEA:10580"/>
        <dbReference type="Rhea" id="RHEA-COMP:14738"/>
        <dbReference type="Rhea" id="RHEA-COMP:14740"/>
        <dbReference type="ChEBI" id="CHEBI:15378"/>
        <dbReference type="ChEBI" id="CHEBI:29985"/>
        <dbReference type="ChEBI" id="CHEBI:30616"/>
        <dbReference type="ChEBI" id="CHEBI:43474"/>
        <dbReference type="ChEBI" id="CHEBI:141005"/>
        <dbReference type="ChEBI" id="CHEBI:456216"/>
        <dbReference type="EC" id="6.3.2.17"/>
    </reaction>
</comment>
<evidence type="ECO:0000256" key="17">
    <source>
        <dbReference type="ARBA" id="ARBA00032510"/>
    </source>
</evidence>
<dbReference type="Gene3D" id="3.40.1190.10">
    <property type="entry name" value="Mur-like, catalytic domain"/>
    <property type="match status" value="1"/>
</dbReference>
<dbReference type="Gene3D" id="3.90.190.20">
    <property type="entry name" value="Mur ligase, C-terminal domain"/>
    <property type="match status" value="1"/>
</dbReference>
<comment type="pathway">
    <text evidence="4">Cofactor biosynthesis; tetrahydrofolylpolyglutamate biosynthesis.</text>
</comment>
<reference evidence="25 26" key="1">
    <citation type="journal article" date="2011" name="ISME J.">
        <title>Community ecology of hot spring cyanobacterial mats: predominant populations and their functional potential.</title>
        <authorList>
            <person name="Klatt C.G."/>
            <person name="Wood J.M."/>
            <person name="Rusch D.B."/>
            <person name="Bateson M.M."/>
            <person name="Hamamura N."/>
            <person name="Heidelberg J.F."/>
            <person name="Grossman A.R."/>
            <person name="Bhaya D."/>
            <person name="Cohan F.M."/>
            <person name="Kuhl M."/>
            <person name="Bryant D.A."/>
            <person name="Ward D.M."/>
        </authorList>
    </citation>
    <scope>NUCLEOTIDE SEQUENCE [LARGE SCALE GENOMIC DNA]</scope>
    <source>
        <strain evidence="25">OS</strain>
    </source>
</reference>
<dbReference type="GO" id="GO:0004326">
    <property type="term" value="F:tetrahydrofolylpolyglutamate synthase activity"/>
    <property type="evidence" value="ECO:0007669"/>
    <property type="project" value="UniProtKB-EC"/>
</dbReference>
<gene>
    <name evidence="25" type="ORF">D0433_11665</name>
</gene>
<comment type="catalytic activity">
    <reaction evidence="20">
        <text>(6R)-5,10-methylenetetrahydrofolyl-(gamma-L-Glu)(n) + L-glutamate + ATP = (6R)-5,10-methylenetetrahydrofolyl-(gamma-L-Glu)(n+1) + ADP + phosphate + H(+)</text>
        <dbReference type="Rhea" id="RHEA:51912"/>
        <dbReference type="Rhea" id="RHEA-COMP:13257"/>
        <dbReference type="Rhea" id="RHEA-COMP:13258"/>
        <dbReference type="ChEBI" id="CHEBI:15378"/>
        <dbReference type="ChEBI" id="CHEBI:29985"/>
        <dbReference type="ChEBI" id="CHEBI:30616"/>
        <dbReference type="ChEBI" id="CHEBI:43474"/>
        <dbReference type="ChEBI" id="CHEBI:136572"/>
        <dbReference type="ChEBI" id="CHEBI:456216"/>
        <dbReference type="EC" id="6.3.2.17"/>
    </reaction>
</comment>
<comment type="caution">
    <text evidence="25">The sequence shown here is derived from an EMBL/GenBank/DDBJ whole genome shotgun (WGS) entry which is preliminary data.</text>
</comment>
<evidence type="ECO:0000256" key="20">
    <source>
        <dbReference type="ARBA" id="ARBA00049035"/>
    </source>
</evidence>
<dbReference type="SUPFAM" id="SSF53244">
    <property type="entry name" value="MurD-like peptide ligases, peptide-binding domain"/>
    <property type="match status" value="1"/>
</dbReference>
<keyword evidence="12 22" id="KW-0067">ATP-binding</keyword>
<evidence type="ECO:0000256" key="15">
    <source>
        <dbReference type="ARBA" id="ARBA00030048"/>
    </source>
</evidence>
<comment type="cofactor">
    <cofactor evidence="1">
        <name>Mg(2+)</name>
        <dbReference type="ChEBI" id="CHEBI:18420"/>
    </cofactor>
</comment>
<dbReference type="InterPro" id="IPR018109">
    <property type="entry name" value="Folylpolyglutamate_synth_CS"/>
</dbReference>
<dbReference type="FunFam" id="3.40.1190.10:FF:000011">
    <property type="entry name" value="Folylpolyglutamate synthase/dihydrofolate synthase"/>
    <property type="match status" value="1"/>
</dbReference>
<organism evidence="25 26">
    <name type="scientific">Candidatus Thermochlorobacter aerophilus</name>
    <dbReference type="NCBI Taxonomy" id="1868324"/>
    <lineage>
        <taxon>Bacteria</taxon>
        <taxon>Pseudomonadati</taxon>
        <taxon>Chlorobiota</taxon>
        <taxon>Chlorobiia</taxon>
        <taxon>Chlorobiales</taxon>
        <taxon>Candidatus Thermochlorobacteriaceae</taxon>
        <taxon>Candidatus Thermochlorobacter</taxon>
    </lineage>
</organism>
<proteinExistence type="inferred from homology"/>
<dbReference type="InterPro" id="IPR036565">
    <property type="entry name" value="Mur-like_cat_sf"/>
</dbReference>
<evidence type="ECO:0000256" key="6">
    <source>
        <dbReference type="ARBA" id="ARBA00013023"/>
    </source>
</evidence>
<dbReference type="GO" id="GO:0005524">
    <property type="term" value="F:ATP binding"/>
    <property type="evidence" value="ECO:0007669"/>
    <property type="project" value="UniProtKB-KW"/>
</dbReference>
<dbReference type="PANTHER" id="PTHR11136:SF0">
    <property type="entry name" value="DIHYDROFOLATE SYNTHETASE-RELATED"/>
    <property type="match status" value="1"/>
</dbReference>
<keyword evidence="9 22" id="KW-0436">Ligase</keyword>
<evidence type="ECO:0000256" key="18">
    <source>
        <dbReference type="ARBA" id="ARBA00047493"/>
    </source>
</evidence>
<comment type="function">
    <text evidence="2">Functions in two distinct reactions of the de novo folate biosynthetic pathway. Catalyzes the addition of a glutamate residue to dihydropteroate (7,8-dihydropteroate or H2Pte) to form dihydrofolate (7,8-dihydrofolate monoglutamate or H2Pte-Glu). Also catalyzes successive additions of L-glutamate to tetrahydrofolate or 10-formyltetrahydrofolate or 5,10-methylenetetrahydrofolate, leading to folylpolyglutamate derivatives.</text>
</comment>
<dbReference type="EC" id="6.3.2.12" evidence="6"/>
<dbReference type="GO" id="GO:0008841">
    <property type="term" value="F:dihydrofolate synthase activity"/>
    <property type="evidence" value="ECO:0007669"/>
    <property type="project" value="UniProtKB-EC"/>
</dbReference>
<evidence type="ECO:0000256" key="13">
    <source>
        <dbReference type="ARBA" id="ARBA00022842"/>
    </source>
</evidence>
<dbReference type="NCBIfam" id="TIGR01499">
    <property type="entry name" value="folC"/>
    <property type="match status" value="1"/>
</dbReference>
<evidence type="ECO:0000259" key="23">
    <source>
        <dbReference type="Pfam" id="PF02875"/>
    </source>
</evidence>
<dbReference type="InterPro" id="IPR013221">
    <property type="entry name" value="Mur_ligase_cen"/>
</dbReference>
<dbReference type="AlphaFoldDB" id="A0A395LZ89"/>
<evidence type="ECO:0000259" key="24">
    <source>
        <dbReference type="Pfam" id="PF08245"/>
    </source>
</evidence>
<feature type="domain" description="Mur ligase C-terminal" evidence="23">
    <location>
        <begin position="303"/>
        <end position="423"/>
    </location>
</feature>
<evidence type="ECO:0000256" key="11">
    <source>
        <dbReference type="ARBA" id="ARBA00022741"/>
    </source>
</evidence>
<comment type="similarity">
    <text evidence="5 22">Belongs to the folylpolyglutamate synthase family.</text>
</comment>
<evidence type="ECO:0000256" key="5">
    <source>
        <dbReference type="ARBA" id="ARBA00008276"/>
    </source>
</evidence>
<evidence type="ECO:0000256" key="9">
    <source>
        <dbReference type="ARBA" id="ARBA00022598"/>
    </source>
</evidence>
<evidence type="ECO:0000256" key="4">
    <source>
        <dbReference type="ARBA" id="ARBA00005150"/>
    </source>
</evidence>
<dbReference type="EC" id="6.3.2.17" evidence="7"/>
<protein>
    <recommendedName>
        <fullName evidence="8">Dihydrofolate synthase/folylpolyglutamate synthase</fullName>
        <ecNumber evidence="6">6.3.2.12</ecNumber>
        <ecNumber evidence="7">6.3.2.17</ecNumber>
    </recommendedName>
    <alternativeName>
        <fullName evidence="17">Folylpoly-gamma-glutamate synthetase-dihydrofolate synthetase</fullName>
    </alternativeName>
    <alternativeName>
        <fullName evidence="15">Folylpolyglutamate synthetase</fullName>
    </alternativeName>
    <alternativeName>
        <fullName evidence="16">Tetrahydrofolylpolyglutamate synthase</fullName>
    </alternativeName>
</protein>
<evidence type="ECO:0000256" key="2">
    <source>
        <dbReference type="ARBA" id="ARBA00002714"/>
    </source>
</evidence>
<dbReference type="GO" id="GO:0005737">
    <property type="term" value="C:cytoplasm"/>
    <property type="evidence" value="ECO:0007669"/>
    <property type="project" value="TreeGrafter"/>
</dbReference>
<evidence type="ECO:0000256" key="8">
    <source>
        <dbReference type="ARBA" id="ARBA00019357"/>
    </source>
</evidence>
<evidence type="ECO:0000256" key="19">
    <source>
        <dbReference type="ARBA" id="ARBA00047808"/>
    </source>
</evidence>
<name>A0A395LZ89_9BACT</name>
<accession>A0A395LZ89</accession>
<dbReference type="InterPro" id="IPR036615">
    <property type="entry name" value="Mur_ligase_C_dom_sf"/>
</dbReference>
<keyword evidence="10" id="KW-0479">Metal-binding</keyword>
<dbReference type="Pfam" id="PF02875">
    <property type="entry name" value="Mur_ligase_C"/>
    <property type="match status" value="1"/>
</dbReference>
<comment type="catalytic activity">
    <reaction evidence="19">
        <text>10-formyltetrahydrofolyl-(gamma-L-Glu)(n) + L-glutamate + ATP = 10-formyltetrahydrofolyl-(gamma-L-Glu)(n+1) + ADP + phosphate + H(+)</text>
        <dbReference type="Rhea" id="RHEA:51904"/>
        <dbReference type="Rhea" id="RHEA-COMP:13088"/>
        <dbReference type="Rhea" id="RHEA-COMP:14300"/>
        <dbReference type="ChEBI" id="CHEBI:15378"/>
        <dbReference type="ChEBI" id="CHEBI:29985"/>
        <dbReference type="ChEBI" id="CHEBI:30616"/>
        <dbReference type="ChEBI" id="CHEBI:43474"/>
        <dbReference type="ChEBI" id="CHEBI:134413"/>
        <dbReference type="ChEBI" id="CHEBI:456216"/>
        <dbReference type="EC" id="6.3.2.17"/>
    </reaction>
</comment>
<dbReference type="SUPFAM" id="SSF53623">
    <property type="entry name" value="MurD-like peptide ligases, catalytic domain"/>
    <property type="match status" value="1"/>
</dbReference>
<evidence type="ECO:0000313" key="25">
    <source>
        <dbReference type="EMBL" id="RFM23318.1"/>
    </source>
</evidence>
<evidence type="ECO:0000256" key="1">
    <source>
        <dbReference type="ARBA" id="ARBA00001946"/>
    </source>
</evidence>
<dbReference type="GO" id="GO:0046872">
    <property type="term" value="F:metal ion binding"/>
    <property type="evidence" value="ECO:0007669"/>
    <property type="project" value="UniProtKB-KW"/>
</dbReference>
<dbReference type="EMBL" id="PHFL01000067">
    <property type="protein sequence ID" value="RFM23318.1"/>
    <property type="molecule type" value="Genomic_DNA"/>
</dbReference>
<keyword evidence="11 22" id="KW-0547">Nucleotide-binding</keyword>
<evidence type="ECO:0000256" key="14">
    <source>
        <dbReference type="ARBA" id="ARBA00022909"/>
    </source>
</evidence>
<evidence type="ECO:0000256" key="10">
    <source>
        <dbReference type="ARBA" id="ARBA00022723"/>
    </source>
</evidence>
<evidence type="ECO:0000256" key="3">
    <source>
        <dbReference type="ARBA" id="ARBA00004799"/>
    </source>
</evidence>
<evidence type="ECO:0000256" key="21">
    <source>
        <dbReference type="ARBA" id="ARBA00049161"/>
    </source>
</evidence>
<evidence type="ECO:0000256" key="7">
    <source>
        <dbReference type="ARBA" id="ARBA00013025"/>
    </source>
</evidence>
<sequence length="444" mass="49306">MNQENQQRGLSMTYQEAIEFLFPLHRFGMKMNLENITALCKYLGHPERRLGTVVHIAGTNGKGSTAAFIASICQEAGLKTGLYTSPHVEHFAERIRINGQMIAEDYVADFVAGVKHKVQEYGATFFEVTTAMAFQYFAEEALDVAVIEVGMGGRLDATNVVLPTYCLITPIDYDHQEWLGNSIEEIATEKAGIIKPGAKTIVARQRLEAMEVLVATAKERKSPITIAPVVAQAQIAPSPLGELAMHLRTQTRDYFGLRTPLWGAYQVENLRLATLCAESMNLNERTIREGIRNVLRNTGHRARLEILSRSPLVILDVSHNPNGMEHTVETLLRHRSEFERLHVVFGAMKDKDLRGLLIPLLRIASNFYLAAPQTERAARVENLAALLTGTACTYHTCESVAHAIQMAKEDMQEKDALLITGSFYVSGQAVRALNANKMSEKVVT</sequence>
<dbReference type="GO" id="GO:0046656">
    <property type="term" value="P:folic acid biosynthetic process"/>
    <property type="evidence" value="ECO:0007669"/>
    <property type="project" value="UniProtKB-KW"/>
</dbReference>
<dbReference type="PROSITE" id="PS01012">
    <property type="entry name" value="FOLYLPOLYGLU_SYNT_2"/>
    <property type="match status" value="1"/>
</dbReference>
<evidence type="ECO:0000256" key="12">
    <source>
        <dbReference type="ARBA" id="ARBA00022840"/>
    </source>
</evidence>
<dbReference type="PIRSF" id="PIRSF001563">
    <property type="entry name" value="Folylpolyglu_synth"/>
    <property type="match status" value="1"/>
</dbReference>
<dbReference type="InterPro" id="IPR004101">
    <property type="entry name" value="Mur_ligase_C"/>
</dbReference>